<name>A0ABV6UIL1_9ACTN</name>
<dbReference type="Gene3D" id="1.10.10.60">
    <property type="entry name" value="Homeodomain-like"/>
    <property type="match status" value="1"/>
</dbReference>
<comment type="caution">
    <text evidence="6">The sequence shown here is derived from an EMBL/GenBank/DDBJ whole genome shotgun (WGS) entry which is preliminary data.</text>
</comment>
<evidence type="ECO:0000256" key="1">
    <source>
        <dbReference type="ARBA" id="ARBA00023015"/>
    </source>
</evidence>
<reference evidence="6 7" key="1">
    <citation type="submission" date="2024-09" db="EMBL/GenBank/DDBJ databases">
        <authorList>
            <person name="Lee S.D."/>
        </authorList>
    </citation>
    <scope>NUCLEOTIDE SEQUENCE [LARGE SCALE GENOMIC DNA]</scope>
    <source>
        <strain evidence="6 7">N1-5</strain>
    </source>
</reference>
<dbReference type="InterPro" id="IPR009057">
    <property type="entry name" value="Homeodomain-like_sf"/>
</dbReference>
<keyword evidence="3" id="KW-0804">Transcription</keyword>
<keyword evidence="7" id="KW-1185">Reference proteome</keyword>
<dbReference type="InterPro" id="IPR001647">
    <property type="entry name" value="HTH_TetR"/>
</dbReference>
<dbReference type="Pfam" id="PF00440">
    <property type="entry name" value="TetR_N"/>
    <property type="match status" value="1"/>
</dbReference>
<dbReference type="PANTHER" id="PTHR30055:SF149">
    <property type="entry name" value="TETR-FAMILY TRANSCRIPTIONAL REGULATOR"/>
    <property type="match status" value="1"/>
</dbReference>
<dbReference type="Pfam" id="PF16859">
    <property type="entry name" value="TetR_C_11"/>
    <property type="match status" value="1"/>
</dbReference>
<dbReference type="PANTHER" id="PTHR30055">
    <property type="entry name" value="HTH-TYPE TRANSCRIPTIONAL REGULATOR RUTR"/>
    <property type="match status" value="1"/>
</dbReference>
<evidence type="ECO:0000313" key="6">
    <source>
        <dbReference type="EMBL" id="MFC1401289.1"/>
    </source>
</evidence>
<dbReference type="EMBL" id="JBHEZZ010000003">
    <property type="protein sequence ID" value="MFC1401289.1"/>
    <property type="molecule type" value="Genomic_DNA"/>
</dbReference>
<gene>
    <name evidence="6" type="ORF">ACEZDJ_08310</name>
</gene>
<organism evidence="6 7">
    <name type="scientific">Streptacidiphilus cavernicola</name>
    <dbReference type="NCBI Taxonomy" id="3342716"/>
    <lineage>
        <taxon>Bacteria</taxon>
        <taxon>Bacillati</taxon>
        <taxon>Actinomycetota</taxon>
        <taxon>Actinomycetes</taxon>
        <taxon>Kitasatosporales</taxon>
        <taxon>Streptomycetaceae</taxon>
        <taxon>Streptacidiphilus</taxon>
    </lineage>
</organism>
<proteinExistence type="predicted"/>
<dbReference type="InterPro" id="IPR011075">
    <property type="entry name" value="TetR_C"/>
</dbReference>
<feature type="domain" description="HTH tetR-type" evidence="5">
    <location>
        <begin position="12"/>
        <end position="72"/>
    </location>
</feature>
<dbReference type="PROSITE" id="PS50977">
    <property type="entry name" value="HTH_TETR_2"/>
    <property type="match status" value="1"/>
</dbReference>
<keyword evidence="1" id="KW-0805">Transcription regulation</keyword>
<dbReference type="InterPro" id="IPR036271">
    <property type="entry name" value="Tet_transcr_reg_TetR-rel_C_sf"/>
</dbReference>
<sequence>MTATVRRSRLSSEREAELYQAVIELVREVGYEAMTMDAVAARSKSSKATLYRQWQGKPELVAAAMRHNRPVKTSDVDTGSLRGDLHRLADEVGDAAEHDTAFMGAIGHAVSTNPDLAAALQEMLIDPERAKLEAMVRRAVDRGEIAADTPAVEFFAHMMLGAVIGRKFLEGRFADRDYLARYVDAVVLPALGVA</sequence>
<evidence type="ECO:0000256" key="3">
    <source>
        <dbReference type="ARBA" id="ARBA00023163"/>
    </source>
</evidence>
<dbReference type="SUPFAM" id="SSF46689">
    <property type="entry name" value="Homeodomain-like"/>
    <property type="match status" value="1"/>
</dbReference>
<dbReference type="Proteomes" id="UP001592528">
    <property type="component" value="Unassembled WGS sequence"/>
</dbReference>
<protein>
    <submittedName>
        <fullName evidence="6">TetR/AcrR family transcriptional regulator</fullName>
    </submittedName>
</protein>
<dbReference type="RefSeq" id="WP_030265094.1">
    <property type="nucleotide sequence ID" value="NZ_JBHEZZ010000003.1"/>
</dbReference>
<evidence type="ECO:0000313" key="7">
    <source>
        <dbReference type="Proteomes" id="UP001592528"/>
    </source>
</evidence>
<dbReference type="InterPro" id="IPR050109">
    <property type="entry name" value="HTH-type_TetR-like_transc_reg"/>
</dbReference>
<evidence type="ECO:0000259" key="5">
    <source>
        <dbReference type="PROSITE" id="PS50977"/>
    </source>
</evidence>
<accession>A0ABV6UIL1</accession>
<dbReference type="Gene3D" id="1.10.357.10">
    <property type="entry name" value="Tetracycline Repressor, domain 2"/>
    <property type="match status" value="1"/>
</dbReference>
<keyword evidence="2 4" id="KW-0238">DNA-binding</keyword>
<feature type="DNA-binding region" description="H-T-H motif" evidence="4">
    <location>
        <begin position="35"/>
        <end position="54"/>
    </location>
</feature>
<dbReference type="SUPFAM" id="SSF48498">
    <property type="entry name" value="Tetracyclin repressor-like, C-terminal domain"/>
    <property type="match status" value="1"/>
</dbReference>
<evidence type="ECO:0000256" key="2">
    <source>
        <dbReference type="ARBA" id="ARBA00023125"/>
    </source>
</evidence>
<evidence type="ECO:0000256" key="4">
    <source>
        <dbReference type="PROSITE-ProRule" id="PRU00335"/>
    </source>
</evidence>